<feature type="chain" id="PRO_5043775059" description="Secreted protein" evidence="2">
    <location>
        <begin position="18"/>
        <end position="238"/>
    </location>
</feature>
<proteinExistence type="predicted"/>
<dbReference type="EMBL" id="BPLQ01003027">
    <property type="protein sequence ID" value="GIX97331.1"/>
    <property type="molecule type" value="Genomic_DNA"/>
</dbReference>
<accession>A0AAV4PNH3</accession>
<evidence type="ECO:0000256" key="1">
    <source>
        <dbReference type="SAM" id="Coils"/>
    </source>
</evidence>
<feature type="coiled-coil region" evidence="1">
    <location>
        <begin position="111"/>
        <end position="146"/>
    </location>
</feature>
<dbReference type="Proteomes" id="UP001054837">
    <property type="component" value="Unassembled WGS sequence"/>
</dbReference>
<gene>
    <name evidence="3" type="primary">AVEN_111174_1</name>
    <name evidence="3" type="ORF">CDAR_427351</name>
</gene>
<dbReference type="AlphaFoldDB" id="A0AAV4PNH3"/>
<evidence type="ECO:0008006" key="5">
    <source>
        <dbReference type="Google" id="ProtNLM"/>
    </source>
</evidence>
<name>A0AAV4PNH3_9ARAC</name>
<comment type="caution">
    <text evidence="3">The sequence shown here is derived from an EMBL/GenBank/DDBJ whole genome shotgun (WGS) entry which is preliminary data.</text>
</comment>
<feature type="signal peptide" evidence="2">
    <location>
        <begin position="1"/>
        <end position="17"/>
    </location>
</feature>
<keyword evidence="4" id="KW-1185">Reference proteome</keyword>
<sequence>MFIYALLILVVWGGAIATDDNCEEGIGGGEKCRNLSEVGFFEFPQSEADIDRICPRALRFLECLKEFEDECGAERIALHNYSRRKVEALIDLTNDICRKDSQLHINLVANLDCMKNQAANHRNNCVNVIREKLENLRSYIRETEREQDMASDMWLDYQCLYQALEIGCYASSVSENCGKDAEDAAMEILMRAEYLDDFCPQTSRESAIEVMKMLELESEEEADVKKHYFNTLNVFVKF</sequence>
<protein>
    <recommendedName>
        <fullName evidence="5">Secreted protein</fullName>
    </recommendedName>
</protein>
<evidence type="ECO:0000256" key="2">
    <source>
        <dbReference type="SAM" id="SignalP"/>
    </source>
</evidence>
<keyword evidence="2" id="KW-0732">Signal</keyword>
<evidence type="ECO:0000313" key="3">
    <source>
        <dbReference type="EMBL" id="GIX97331.1"/>
    </source>
</evidence>
<reference evidence="3 4" key="1">
    <citation type="submission" date="2021-06" db="EMBL/GenBank/DDBJ databases">
        <title>Caerostris darwini draft genome.</title>
        <authorList>
            <person name="Kono N."/>
            <person name="Arakawa K."/>
        </authorList>
    </citation>
    <scope>NUCLEOTIDE SEQUENCE [LARGE SCALE GENOMIC DNA]</scope>
</reference>
<evidence type="ECO:0000313" key="4">
    <source>
        <dbReference type="Proteomes" id="UP001054837"/>
    </source>
</evidence>
<keyword evidence="1" id="KW-0175">Coiled coil</keyword>
<organism evidence="3 4">
    <name type="scientific">Caerostris darwini</name>
    <dbReference type="NCBI Taxonomy" id="1538125"/>
    <lineage>
        <taxon>Eukaryota</taxon>
        <taxon>Metazoa</taxon>
        <taxon>Ecdysozoa</taxon>
        <taxon>Arthropoda</taxon>
        <taxon>Chelicerata</taxon>
        <taxon>Arachnida</taxon>
        <taxon>Araneae</taxon>
        <taxon>Araneomorphae</taxon>
        <taxon>Entelegynae</taxon>
        <taxon>Araneoidea</taxon>
        <taxon>Araneidae</taxon>
        <taxon>Caerostris</taxon>
    </lineage>
</organism>